<dbReference type="SUPFAM" id="SSF48403">
    <property type="entry name" value="Ankyrin repeat"/>
    <property type="match status" value="5"/>
</dbReference>
<feature type="repeat" description="ANK" evidence="3">
    <location>
        <begin position="1382"/>
        <end position="1414"/>
    </location>
</feature>
<evidence type="ECO:0000256" key="4">
    <source>
        <dbReference type="SAM" id="MobiDB-lite"/>
    </source>
</evidence>
<proteinExistence type="predicted"/>
<dbReference type="OrthoDB" id="194358at2759"/>
<feature type="compositionally biased region" description="Polar residues" evidence="4">
    <location>
        <begin position="1791"/>
        <end position="1801"/>
    </location>
</feature>
<evidence type="ECO:0000256" key="1">
    <source>
        <dbReference type="ARBA" id="ARBA00022737"/>
    </source>
</evidence>
<name>A0A136ITC4_9PEZI</name>
<dbReference type="PROSITE" id="PS50297">
    <property type="entry name" value="ANK_REP_REGION"/>
    <property type="match status" value="1"/>
</dbReference>
<accession>A0A136ITC4</accession>
<dbReference type="InterPro" id="IPR002110">
    <property type="entry name" value="Ankyrin_rpt"/>
</dbReference>
<feature type="region of interest" description="Disordered" evidence="4">
    <location>
        <begin position="16"/>
        <end position="38"/>
    </location>
</feature>
<dbReference type="PANTHER" id="PTHR24198:SF165">
    <property type="entry name" value="ANKYRIN REPEAT-CONTAINING PROTEIN-RELATED"/>
    <property type="match status" value="1"/>
</dbReference>
<feature type="compositionally biased region" description="Basic and acidic residues" evidence="4">
    <location>
        <begin position="1767"/>
        <end position="1790"/>
    </location>
</feature>
<protein>
    <submittedName>
        <fullName evidence="5">Uncharacterized protein</fullName>
    </submittedName>
</protein>
<dbReference type="Gene3D" id="1.25.40.20">
    <property type="entry name" value="Ankyrin repeat-containing domain"/>
    <property type="match status" value="5"/>
</dbReference>
<dbReference type="Proteomes" id="UP000070501">
    <property type="component" value="Unassembled WGS sequence"/>
</dbReference>
<dbReference type="Pfam" id="PF00023">
    <property type="entry name" value="Ank"/>
    <property type="match status" value="1"/>
</dbReference>
<evidence type="ECO:0000256" key="2">
    <source>
        <dbReference type="ARBA" id="ARBA00023043"/>
    </source>
</evidence>
<dbReference type="EMBL" id="KQ964259">
    <property type="protein sequence ID" value="KXJ88115.1"/>
    <property type="molecule type" value="Genomic_DNA"/>
</dbReference>
<evidence type="ECO:0000313" key="6">
    <source>
        <dbReference type="Proteomes" id="UP000070501"/>
    </source>
</evidence>
<keyword evidence="2 3" id="KW-0040">ANK repeat</keyword>
<reference evidence="6" key="1">
    <citation type="submission" date="2016-02" db="EMBL/GenBank/DDBJ databases">
        <title>Draft genome sequence of Microdochium bolleyi, a fungal endophyte of beachgrass.</title>
        <authorList>
            <consortium name="DOE Joint Genome Institute"/>
            <person name="David A.S."/>
            <person name="May G."/>
            <person name="Haridas S."/>
            <person name="Lim J."/>
            <person name="Wang M."/>
            <person name="Labutti K."/>
            <person name="Lipzen A."/>
            <person name="Barry K."/>
            <person name="Grigoriev I.V."/>
        </authorList>
    </citation>
    <scope>NUCLEOTIDE SEQUENCE [LARGE SCALE GENOMIC DNA]</scope>
    <source>
        <strain evidence="6">J235TASD1</strain>
    </source>
</reference>
<feature type="region of interest" description="Disordered" evidence="4">
    <location>
        <begin position="1767"/>
        <end position="1812"/>
    </location>
</feature>
<evidence type="ECO:0000313" key="5">
    <source>
        <dbReference type="EMBL" id="KXJ88115.1"/>
    </source>
</evidence>
<sequence>MAPLVTATVTVTVTALGAQPPPSPLPRPEGVPSYRTPNDDAAAEELLKQQRIADSQAEQSGRSLSRAFTTKKKGWEYKEIYNALVAHIASRGSPGIAEALVAKLQMVGGNLNLQQNKSRSGLLSRRKSLDLGERSQILQMAVRNCQLELVEVLLPYADALSLDTSLPSAIRAQHEPITALLVRYGAGAANTADGQDAFRQACAVGGQAAIVGHVLSSDGRPPPPWVSQCMVEAARAGCAETVAQLSQSTADGSHDGAAALKTAVAMGRRDIALAIALGNRPPAQPGLNEAFQQLVDHQTITPNEKMAMLEILLCMGADGEPVAAYLASACENELYEMVRLLVAYGASLDFADAKAIKAAVSTTNLDLVRVMLGGSSRLGPSHASACTEMLSKDLSMDNRHSFLSLFLREGAAGTPLDEMLVDCVEAEDLESDGTAAQPHAVPSPNHKGGLALQIALAKPNIEIAKAILVSNAPSPDVLEHIFPTTQQLSPPARYDITELFLKAGLSGPPVQTALENAIMQAPPHRDEKLLALLLKVCSNAPGMNDGRAVNAAVLQQDVGLLKTLLGTGPPPAVTASAVLKAVAADKSDVRYEMVELLLRAGAVHGGSGVSSAAASVVLKQPTDKAMLRLLLQSGMDINANEGNVVLHAAENPDLEVFRMVFELTKPSQTTLEKTLQRFQKVTASDTKSEKLAILLPLVENRDTIAQLLISDLRALTKLPAKERNITSIKTLLAHGADVNYKHGEALHVAVSAKSEQLFELLLSAQPDAKSMAFTMPVALRIREPTERLAFAKKILDRGIPPAEVNRALVFVVKTYRDDIPLIEALLTVADTRDGTALIEAVKAEQGDVVELILSQKTFSQDILNMGFSQAVIGRNRRTRSLSCNSLLKAGASGEVVSDALLAAASDGDVDFGTILVQNGGSVEHRNGQAIIAACKSGSTDILQMLLAGDRDISQEILQQCFQAATEIGDLKKREGIFKLLLELGVTGEVVSAQLVSAVRYGDTGTDLVRLLLRHGSSPDYNDGEAVEKAARSASLDNLKILLGLADDKGVAQKKPSSSTLVRALDASWDLNPKTRLTVVEWIFQAGKPVPSSVHAALGRAVNEEEPDADLIHVLVSNRASPVANECKTLIDAANNLPLPAFALLMEARISEEEASRAFNGVFTPDSVESWLSERGYGVAKLLLEQGARGPAVNDALAACLHAHDQELAELVLQFLEILLQHGADVDYNDGEVLRMAALCGDAAVLRRLLREKPSSATLTWAFPNVFDAGVGEDEVTELVALFTEHSDGKHQLDVMAVPPGSPPVLYRALAQFPRSTKVLGALLDAGYYHEQMINYKVLPGVEEEPVTLLMWALLQPQKKISSAVLNLLIERGAKVQFETRTSHVTPLMVAIRERRQDIVKSLLLAGAEVDVADALGNSPLSMASAIGGDLSISIMSNLLAAGASKNDGSLHNAARDLNLQAMQVLMEYEHDPDFPSPIHGGRSALGELCRHAADSGPIAGTREKAMERAMEFLLKNDTDITLQIEGKTVLHLALESADPVATTKVLLRAGMWKHVNKPFNQYSDGTYTYSPTMYVQRVLPDSDTKPALATLLRSNRGTDVFYATNGATQPDDAVGMPTHVQVEEQERRARAQRHREETQSHLLAVQRSKELAAVQQRIWADQAELEDARKKRSHQSDMSAILERARVEEETFNAALRQQRMRQNVEMSHQQALTRASIARVKEVGEVEAGIETQNQTRMLAWERDMGNEKVGNASQLSSIRLREREEAEKFDKAADGRAKDRMKEQKKLVDSQNQLASTLGANGVQGRRQVG</sequence>
<keyword evidence="1" id="KW-0677">Repeat</keyword>
<feature type="compositionally biased region" description="Pro residues" evidence="4">
    <location>
        <begin position="19"/>
        <end position="29"/>
    </location>
</feature>
<dbReference type="InterPro" id="IPR036770">
    <property type="entry name" value="Ankyrin_rpt-contain_sf"/>
</dbReference>
<dbReference type="SMART" id="SM00248">
    <property type="entry name" value="ANK"/>
    <property type="match status" value="14"/>
</dbReference>
<dbReference type="PANTHER" id="PTHR24198">
    <property type="entry name" value="ANKYRIN REPEAT AND PROTEIN KINASE DOMAIN-CONTAINING PROTEIN"/>
    <property type="match status" value="1"/>
</dbReference>
<dbReference type="STRING" id="196109.A0A136ITC4"/>
<gene>
    <name evidence="5" type="ORF">Micbo1qcDRAFT_189984</name>
</gene>
<keyword evidence="6" id="KW-1185">Reference proteome</keyword>
<dbReference type="InParanoid" id="A0A136ITC4"/>
<organism evidence="5 6">
    <name type="scientific">Microdochium bolleyi</name>
    <dbReference type="NCBI Taxonomy" id="196109"/>
    <lineage>
        <taxon>Eukaryota</taxon>
        <taxon>Fungi</taxon>
        <taxon>Dikarya</taxon>
        <taxon>Ascomycota</taxon>
        <taxon>Pezizomycotina</taxon>
        <taxon>Sordariomycetes</taxon>
        <taxon>Xylariomycetidae</taxon>
        <taxon>Xylariales</taxon>
        <taxon>Microdochiaceae</taxon>
        <taxon>Microdochium</taxon>
    </lineage>
</organism>
<evidence type="ECO:0000256" key="3">
    <source>
        <dbReference type="PROSITE-ProRule" id="PRU00023"/>
    </source>
</evidence>
<dbReference type="PROSITE" id="PS50088">
    <property type="entry name" value="ANK_REPEAT"/>
    <property type="match status" value="1"/>
</dbReference>